<dbReference type="NCBIfam" id="TIGR02622">
    <property type="entry name" value="CDP_4_6_dhtase"/>
    <property type="match status" value="1"/>
</dbReference>
<protein>
    <submittedName>
        <fullName evidence="2">CDP-glucose 4,6-dehydratase</fullName>
    </submittedName>
</protein>
<gene>
    <name evidence="2" type="ORF">SAMN05660209_01590</name>
</gene>
<keyword evidence="3" id="KW-1185">Reference proteome</keyword>
<dbReference type="SUPFAM" id="SSF51735">
    <property type="entry name" value="NAD(P)-binding Rossmann-fold domains"/>
    <property type="match status" value="1"/>
</dbReference>
<dbReference type="InterPro" id="IPR013445">
    <property type="entry name" value="CDP_4_6_deHydtase"/>
</dbReference>
<evidence type="ECO:0000313" key="3">
    <source>
        <dbReference type="Proteomes" id="UP000198921"/>
    </source>
</evidence>
<dbReference type="Pfam" id="PF16363">
    <property type="entry name" value="GDP_Man_Dehyd"/>
    <property type="match status" value="1"/>
</dbReference>
<accession>A0A1H3FSI3</accession>
<feature type="domain" description="NAD(P)-binding" evidence="1">
    <location>
        <begin position="4"/>
        <end position="310"/>
    </location>
</feature>
<dbReference type="STRING" id="1137993.SAMN05660209_01590"/>
<sequence>MRFLVTGHTGFKGAWLALGLVAQGHEVHGLALDPAPGSLYERARVAELVARDVRADVRDAAAVRQAVAGAAPDVVLHLAAQPLVRESYREPRSTIETNVLGTYNVLEAAQATGSVRAQVVVTTDKVYRDVAQPRGYREDDPLGGRDPYSASKAAADIVTQSWMASTPGAVPTAIARAGNVVGGGDVCADRLLVDLVAGFSAGVRPQLRNPGAIRPWQHVLDCLHGYLVLVDALLDGRASGEAFNFGPPPSSAVPVGTVASKVAALWQGSAPWQQDAHTDHPVETATLTLDAGKAEQDLGWRNLLDLDETLAWTVDWARRTAAGEPVRDVSLEQVLAFAERTTRVAEAA</sequence>
<dbReference type="Gene3D" id="3.40.50.720">
    <property type="entry name" value="NAD(P)-binding Rossmann-like Domain"/>
    <property type="match status" value="1"/>
</dbReference>
<evidence type="ECO:0000259" key="1">
    <source>
        <dbReference type="Pfam" id="PF16363"/>
    </source>
</evidence>
<dbReference type="EMBL" id="FNOT01000004">
    <property type="protein sequence ID" value="SDX93956.1"/>
    <property type="molecule type" value="Genomic_DNA"/>
</dbReference>
<name>A0A1H3FSI3_9ACTN</name>
<reference evidence="3" key="1">
    <citation type="submission" date="2016-10" db="EMBL/GenBank/DDBJ databases">
        <authorList>
            <person name="Varghese N."/>
            <person name="Submissions S."/>
        </authorList>
    </citation>
    <scope>NUCLEOTIDE SEQUENCE [LARGE SCALE GENOMIC DNA]</scope>
    <source>
        <strain evidence="3">DSM 45422</strain>
    </source>
</reference>
<dbReference type="OrthoDB" id="9779041at2"/>
<dbReference type="Proteomes" id="UP000198921">
    <property type="component" value="Unassembled WGS sequence"/>
</dbReference>
<proteinExistence type="predicted"/>
<dbReference type="InterPro" id="IPR016040">
    <property type="entry name" value="NAD(P)-bd_dom"/>
</dbReference>
<dbReference type="AlphaFoldDB" id="A0A1H3FSI3"/>
<dbReference type="Gene3D" id="3.90.25.10">
    <property type="entry name" value="UDP-galactose 4-epimerase, domain 1"/>
    <property type="match status" value="1"/>
</dbReference>
<dbReference type="RefSeq" id="WP_091153347.1">
    <property type="nucleotide sequence ID" value="NZ_FNOT01000004.1"/>
</dbReference>
<dbReference type="PANTHER" id="PTHR43000">
    <property type="entry name" value="DTDP-D-GLUCOSE 4,6-DEHYDRATASE-RELATED"/>
    <property type="match status" value="1"/>
</dbReference>
<organism evidence="2 3">
    <name type="scientific">Geodermatophilus africanus</name>
    <dbReference type="NCBI Taxonomy" id="1137993"/>
    <lineage>
        <taxon>Bacteria</taxon>
        <taxon>Bacillati</taxon>
        <taxon>Actinomycetota</taxon>
        <taxon>Actinomycetes</taxon>
        <taxon>Geodermatophilales</taxon>
        <taxon>Geodermatophilaceae</taxon>
        <taxon>Geodermatophilus</taxon>
    </lineage>
</organism>
<evidence type="ECO:0000313" key="2">
    <source>
        <dbReference type="EMBL" id="SDX93956.1"/>
    </source>
</evidence>
<dbReference type="InterPro" id="IPR036291">
    <property type="entry name" value="NAD(P)-bd_dom_sf"/>
</dbReference>